<dbReference type="InterPro" id="IPR011992">
    <property type="entry name" value="EF-hand-dom_pair"/>
</dbReference>
<feature type="domain" description="EF-hand" evidence="3">
    <location>
        <begin position="36"/>
        <end position="71"/>
    </location>
</feature>
<dbReference type="InterPro" id="IPR002048">
    <property type="entry name" value="EF_hand_dom"/>
</dbReference>
<dbReference type="SMART" id="SM00054">
    <property type="entry name" value="EFh"/>
    <property type="match status" value="4"/>
</dbReference>
<evidence type="ECO:0000256" key="1">
    <source>
        <dbReference type="ARBA" id="ARBA00022737"/>
    </source>
</evidence>
<keyword evidence="2" id="KW-0106">Calcium</keyword>
<evidence type="ECO:0000256" key="2">
    <source>
        <dbReference type="ARBA" id="ARBA00022837"/>
    </source>
</evidence>
<evidence type="ECO:0000313" key="4">
    <source>
        <dbReference type="EMBL" id="WAR17356.1"/>
    </source>
</evidence>
<dbReference type="InterPro" id="IPR018247">
    <property type="entry name" value="EF_Hand_1_Ca_BS"/>
</dbReference>
<gene>
    <name evidence="4" type="ORF">MAR_031950</name>
</gene>
<dbReference type="PROSITE" id="PS00018">
    <property type="entry name" value="EF_HAND_1"/>
    <property type="match status" value="4"/>
</dbReference>
<feature type="domain" description="EF-hand" evidence="3">
    <location>
        <begin position="1"/>
        <end position="35"/>
    </location>
</feature>
<reference evidence="4" key="1">
    <citation type="submission" date="2022-11" db="EMBL/GenBank/DDBJ databases">
        <title>Centuries of genome instability and evolution in soft-shell clam transmissible cancer (bioRxiv).</title>
        <authorList>
            <person name="Hart S.F.M."/>
            <person name="Yonemitsu M.A."/>
            <person name="Giersch R.M."/>
            <person name="Beal B.F."/>
            <person name="Arriagada G."/>
            <person name="Davis B.W."/>
            <person name="Ostrander E.A."/>
            <person name="Goff S.P."/>
            <person name="Metzger M.J."/>
        </authorList>
    </citation>
    <scope>NUCLEOTIDE SEQUENCE</scope>
    <source>
        <strain evidence="4">MELC-2E11</strain>
        <tissue evidence="4">Siphon/mantle</tissue>
    </source>
</reference>
<protein>
    <submittedName>
        <fullName evidence="4">CALM-like protein</fullName>
    </submittedName>
</protein>
<name>A0ABY7F8M6_MYAAR</name>
<sequence length="144" mass="16389">MLKALHVAFRSLDANGDGRISERDIELGCRKLGIFLSKEDMRAMIQEADADNSGTIEYREFERLVGRQLVVANYRHKELQRQFRLFDKDGDGFITGEEIRAVFRESGVDMPEEEVAALIAEADTDGDGVISFEEFVHSVCEKDW</sequence>
<dbReference type="PROSITE" id="PS50222">
    <property type="entry name" value="EF_HAND_2"/>
    <property type="match status" value="4"/>
</dbReference>
<dbReference type="SUPFAM" id="SSF47473">
    <property type="entry name" value="EF-hand"/>
    <property type="match status" value="1"/>
</dbReference>
<dbReference type="PANTHER" id="PTHR23050">
    <property type="entry name" value="CALCIUM BINDING PROTEIN"/>
    <property type="match status" value="1"/>
</dbReference>
<keyword evidence="5" id="KW-1185">Reference proteome</keyword>
<feature type="domain" description="EF-hand" evidence="3">
    <location>
        <begin position="110"/>
        <end position="144"/>
    </location>
</feature>
<dbReference type="EMBL" id="CP111021">
    <property type="protein sequence ID" value="WAR17356.1"/>
    <property type="molecule type" value="Genomic_DNA"/>
</dbReference>
<dbReference type="CDD" id="cd00051">
    <property type="entry name" value="EFh"/>
    <property type="match status" value="1"/>
</dbReference>
<dbReference type="Gene3D" id="1.10.238.10">
    <property type="entry name" value="EF-hand"/>
    <property type="match status" value="2"/>
</dbReference>
<evidence type="ECO:0000313" key="5">
    <source>
        <dbReference type="Proteomes" id="UP001164746"/>
    </source>
</evidence>
<proteinExistence type="predicted"/>
<dbReference type="Pfam" id="PF13499">
    <property type="entry name" value="EF-hand_7"/>
    <property type="match status" value="2"/>
</dbReference>
<dbReference type="InterPro" id="IPR050145">
    <property type="entry name" value="Centrin_CML-like"/>
</dbReference>
<feature type="domain" description="EF-hand" evidence="3">
    <location>
        <begin position="74"/>
        <end position="109"/>
    </location>
</feature>
<evidence type="ECO:0000259" key="3">
    <source>
        <dbReference type="PROSITE" id="PS50222"/>
    </source>
</evidence>
<keyword evidence="1" id="KW-0677">Repeat</keyword>
<dbReference type="Proteomes" id="UP001164746">
    <property type="component" value="Chromosome 10"/>
</dbReference>
<accession>A0ABY7F8M6</accession>
<organism evidence="4 5">
    <name type="scientific">Mya arenaria</name>
    <name type="common">Soft-shell clam</name>
    <dbReference type="NCBI Taxonomy" id="6604"/>
    <lineage>
        <taxon>Eukaryota</taxon>
        <taxon>Metazoa</taxon>
        <taxon>Spiralia</taxon>
        <taxon>Lophotrochozoa</taxon>
        <taxon>Mollusca</taxon>
        <taxon>Bivalvia</taxon>
        <taxon>Autobranchia</taxon>
        <taxon>Heteroconchia</taxon>
        <taxon>Euheterodonta</taxon>
        <taxon>Imparidentia</taxon>
        <taxon>Neoheterodontei</taxon>
        <taxon>Myida</taxon>
        <taxon>Myoidea</taxon>
        <taxon>Myidae</taxon>
        <taxon>Mya</taxon>
    </lineage>
</organism>